<dbReference type="PANTHER" id="PTHR42951">
    <property type="entry name" value="METALLO-BETA-LACTAMASE DOMAIN-CONTAINING"/>
    <property type="match status" value="1"/>
</dbReference>
<organism evidence="3 4">
    <name type="scientific">Litorisediminicola beolgyonensis</name>
    <dbReference type="NCBI Taxonomy" id="1173614"/>
    <lineage>
        <taxon>Bacteria</taxon>
        <taxon>Pseudomonadati</taxon>
        <taxon>Pseudomonadota</taxon>
        <taxon>Alphaproteobacteria</taxon>
        <taxon>Rhodobacterales</taxon>
        <taxon>Paracoccaceae</taxon>
        <taxon>Litorisediminicola</taxon>
    </lineage>
</organism>
<dbReference type="PANTHER" id="PTHR42951:SF4">
    <property type="entry name" value="ACYL-COENZYME A THIOESTERASE MBLAC2"/>
    <property type="match status" value="1"/>
</dbReference>
<dbReference type="Proteomes" id="UP001597135">
    <property type="component" value="Unassembled WGS sequence"/>
</dbReference>
<comment type="caution">
    <text evidence="3">The sequence shown here is derived from an EMBL/GenBank/DDBJ whole genome shotgun (WGS) entry which is preliminary data.</text>
</comment>
<feature type="domain" description="Metallo-beta-lactamase" evidence="2">
    <location>
        <begin position="92"/>
        <end position="276"/>
    </location>
</feature>
<sequence length="347" mass="36559">MFEAVVTLCLSLADDLCRDVLLPGYEAPSAAACSEKLADTAPDIARFDGLTAKGDATCLPAGAALEVNEVAPGLFVHAGVVQEPDAANGGDVANLGFVISSTGVAVIDTGSTRAVGEGLWRAIRARTDLPVTHVILTHMHPDHVLGVSVFADAGAEVVGHEALPRALADRRENYLESLERLVGAGSFIGTDTRAVTLPVTGTVPLDLGDRVLELTAWPPAHTGTDLTVLDRDSGVMFAGDLVFDRHTPALDGSLLGWQGVMARLTDLDLTGIVPGHGAARLDWPEGAAPMVRYLDTLARDTRAAISAGQRLGDAIQVIAQGERDAWELFDAYNPRNATVAFTELEWE</sequence>
<gene>
    <name evidence="3" type="ORF">ACFQ4E_20040</name>
</gene>
<proteinExistence type="inferred from homology"/>
<protein>
    <submittedName>
        <fullName evidence="3">Quinoprotein relay system zinc metallohydrolase 2</fullName>
    </submittedName>
</protein>
<dbReference type="SUPFAM" id="SSF56281">
    <property type="entry name" value="Metallo-hydrolase/oxidoreductase"/>
    <property type="match status" value="1"/>
</dbReference>
<dbReference type="Gene3D" id="3.60.15.10">
    <property type="entry name" value="Ribonuclease Z/Hydroxyacylglutathione hydrolase-like"/>
    <property type="match status" value="1"/>
</dbReference>
<evidence type="ECO:0000313" key="4">
    <source>
        <dbReference type="Proteomes" id="UP001597135"/>
    </source>
</evidence>
<name>A0ABW3ZNN7_9RHOB</name>
<dbReference type="InterPro" id="IPR030829">
    <property type="entry name" value="SoxH-rel_PQQ_2"/>
</dbReference>
<accession>A0ABW3ZNN7</accession>
<dbReference type="RefSeq" id="WP_386806307.1">
    <property type="nucleotide sequence ID" value="NZ_JBHTMU010000066.1"/>
</dbReference>
<evidence type="ECO:0000313" key="3">
    <source>
        <dbReference type="EMBL" id="MFD1344730.1"/>
    </source>
</evidence>
<dbReference type="EMBL" id="JBHTMU010000066">
    <property type="protein sequence ID" value="MFD1344730.1"/>
    <property type="molecule type" value="Genomic_DNA"/>
</dbReference>
<dbReference type="InterPro" id="IPR001279">
    <property type="entry name" value="Metallo-B-lactamas"/>
</dbReference>
<evidence type="ECO:0000259" key="2">
    <source>
        <dbReference type="SMART" id="SM00849"/>
    </source>
</evidence>
<dbReference type="SMART" id="SM00849">
    <property type="entry name" value="Lactamase_B"/>
    <property type="match status" value="1"/>
</dbReference>
<dbReference type="CDD" id="cd16282">
    <property type="entry name" value="metallo-hydrolase-like_MBL-fold"/>
    <property type="match status" value="1"/>
</dbReference>
<dbReference type="NCBIfam" id="TIGR04559">
    <property type="entry name" value="SoxH_rel_PQQ_2"/>
    <property type="match status" value="1"/>
</dbReference>
<keyword evidence="4" id="KW-1185">Reference proteome</keyword>
<dbReference type="InterPro" id="IPR050855">
    <property type="entry name" value="NDM-1-like"/>
</dbReference>
<dbReference type="InterPro" id="IPR036866">
    <property type="entry name" value="RibonucZ/Hydroxyglut_hydro"/>
</dbReference>
<evidence type="ECO:0000256" key="1">
    <source>
        <dbReference type="ARBA" id="ARBA00005250"/>
    </source>
</evidence>
<reference evidence="4" key="1">
    <citation type="journal article" date="2019" name="Int. J. Syst. Evol. Microbiol.">
        <title>The Global Catalogue of Microorganisms (GCM) 10K type strain sequencing project: providing services to taxonomists for standard genome sequencing and annotation.</title>
        <authorList>
            <consortium name="The Broad Institute Genomics Platform"/>
            <consortium name="The Broad Institute Genome Sequencing Center for Infectious Disease"/>
            <person name="Wu L."/>
            <person name="Ma J."/>
        </authorList>
    </citation>
    <scope>NUCLEOTIDE SEQUENCE [LARGE SCALE GENOMIC DNA]</scope>
    <source>
        <strain evidence="4">CCUG 62953</strain>
    </source>
</reference>
<comment type="similarity">
    <text evidence="1">Belongs to the metallo-beta-lactamase superfamily. Class-B beta-lactamase family.</text>
</comment>
<dbReference type="Pfam" id="PF00753">
    <property type="entry name" value="Lactamase_B"/>
    <property type="match status" value="1"/>
</dbReference>